<comment type="caution">
    <text evidence="1">The sequence shown here is derived from an EMBL/GenBank/DDBJ whole genome shotgun (WGS) entry which is preliminary data.</text>
</comment>
<organism evidence="1 2">
    <name type="scientific">Crotalaria pallida</name>
    <name type="common">Smooth rattlebox</name>
    <name type="synonym">Crotalaria striata</name>
    <dbReference type="NCBI Taxonomy" id="3830"/>
    <lineage>
        <taxon>Eukaryota</taxon>
        <taxon>Viridiplantae</taxon>
        <taxon>Streptophyta</taxon>
        <taxon>Embryophyta</taxon>
        <taxon>Tracheophyta</taxon>
        <taxon>Spermatophyta</taxon>
        <taxon>Magnoliopsida</taxon>
        <taxon>eudicotyledons</taxon>
        <taxon>Gunneridae</taxon>
        <taxon>Pentapetalae</taxon>
        <taxon>rosids</taxon>
        <taxon>fabids</taxon>
        <taxon>Fabales</taxon>
        <taxon>Fabaceae</taxon>
        <taxon>Papilionoideae</taxon>
        <taxon>50 kb inversion clade</taxon>
        <taxon>genistoids sensu lato</taxon>
        <taxon>core genistoids</taxon>
        <taxon>Crotalarieae</taxon>
        <taxon>Crotalaria</taxon>
    </lineage>
</organism>
<reference evidence="1 2" key="1">
    <citation type="submission" date="2024-01" db="EMBL/GenBank/DDBJ databases">
        <title>The genomes of 5 underutilized Papilionoideae crops provide insights into root nodulation and disease resistanc.</title>
        <authorList>
            <person name="Yuan L."/>
        </authorList>
    </citation>
    <scope>NUCLEOTIDE SEQUENCE [LARGE SCALE GENOMIC DNA]</scope>
    <source>
        <strain evidence="1">ZHUSHIDOU_FW_LH</strain>
        <tissue evidence="1">Leaf</tissue>
    </source>
</reference>
<dbReference type="AlphaFoldDB" id="A0AAN9FFS4"/>
<proteinExistence type="predicted"/>
<accession>A0AAN9FFS4</accession>
<evidence type="ECO:0000313" key="2">
    <source>
        <dbReference type="Proteomes" id="UP001372338"/>
    </source>
</evidence>
<keyword evidence="2" id="KW-1185">Reference proteome</keyword>
<evidence type="ECO:0000313" key="1">
    <source>
        <dbReference type="EMBL" id="KAK7274970.1"/>
    </source>
</evidence>
<dbReference type="Proteomes" id="UP001372338">
    <property type="component" value="Unassembled WGS sequence"/>
</dbReference>
<sequence>MRSQIVMHLIYFMQRYCLCLLSARKKKTLFILHIFMAEIIDSRSMQFMDGCLVAFTNDGFSKGFLLGNHWMSKMQRYD</sequence>
<name>A0AAN9FFS4_CROPI</name>
<gene>
    <name evidence="1" type="ORF">RIF29_16073</name>
</gene>
<protein>
    <submittedName>
        <fullName evidence="1">Uncharacterized protein</fullName>
    </submittedName>
</protein>
<dbReference type="EMBL" id="JAYWIO010000003">
    <property type="protein sequence ID" value="KAK7274970.1"/>
    <property type="molecule type" value="Genomic_DNA"/>
</dbReference>